<dbReference type="OrthoDB" id="6431331at2759"/>
<feature type="transmembrane region" description="Helical" evidence="1">
    <location>
        <begin position="72"/>
        <end position="90"/>
    </location>
</feature>
<protein>
    <recommendedName>
        <fullName evidence="4">AB hydrolase-1 domain-containing protein</fullName>
    </recommendedName>
</protein>
<organism evidence="2 3">
    <name type="scientific">Pseudolycoriella hygida</name>
    <dbReference type="NCBI Taxonomy" id="35572"/>
    <lineage>
        <taxon>Eukaryota</taxon>
        <taxon>Metazoa</taxon>
        <taxon>Ecdysozoa</taxon>
        <taxon>Arthropoda</taxon>
        <taxon>Hexapoda</taxon>
        <taxon>Insecta</taxon>
        <taxon>Pterygota</taxon>
        <taxon>Neoptera</taxon>
        <taxon>Endopterygota</taxon>
        <taxon>Diptera</taxon>
        <taxon>Nematocera</taxon>
        <taxon>Sciaroidea</taxon>
        <taxon>Sciaridae</taxon>
        <taxon>Pseudolycoriella</taxon>
    </lineage>
</organism>
<dbReference type="EMBL" id="WJQU01000002">
    <property type="protein sequence ID" value="KAJ6640864.1"/>
    <property type="molecule type" value="Genomic_DNA"/>
</dbReference>
<keyword evidence="1" id="KW-0812">Transmembrane</keyword>
<feature type="transmembrane region" description="Helical" evidence="1">
    <location>
        <begin position="25"/>
        <end position="52"/>
    </location>
</feature>
<evidence type="ECO:0008006" key="4">
    <source>
        <dbReference type="Google" id="ProtNLM"/>
    </source>
</evidence>
<comment type="caution">
    <text evidence="2">The sequence shown here is derived from an EMBL/GenBank/DDBJ whole genome shotgun (WGS) entry which is preliminary data.</text>
</comment>
<keyword evidence="1" id="KW-0472">Membrane</keyword>
<dbReference type="AlphaFoldDB" id="A0A9Q0MZN7"/>
<evidence type="ECO:0000313" key="2">
    <source>
        <dbReference type="EMBL" id="KAJ6640864.1"/>
    </source>
</evidence>
<dbReference type="InterPro" id="IPR029058">
    <property type="entry name" value="AB_hydrolase_fold"/>
</dbReference>
<reference evidence="2" key="1">
    <citation type="submission" date="2022-07" db="EMBL/GenBank/DDBJ databases">
        <authorList>
            <person name="Trinca V."/>
            <person name="Uliana J.V.C."/>
            <person name="Torres T.T."/>
            <person name="Ward R.J."/>
            <person name="Monesi N."/>
        </authorList>
    </citation>
    <scope>NUCLEOTIDE SEQUENCE</scope>
    <source>
        <strain evidence="2">HSMRA1968</strain>
        <tissue evidence="2">Whole embryos</tissue>
    </source>
</reference>
<accession>A0A9Q0MZN7</accession>
<evidence type="ECO:0000256" key="1">
    <source>
        <dbReference type="SAM" id="Phobius"/>
    </source>
</evidence>
<dbReference type="Gene3D" id="3.40.50.1820">
    <property type="entry name" value="alpha/beta hydrolase"/>
    <property type="match status" value="1"/>
</dbReference>
<dbReference type="Proteomes" id="UP001151699">
    <property type="component" value="Chromosome B"/>
</dbReference>
<evidence type="ECO:0000313" key="3">
    <source>
        <dbReference type="Proteomes" id="UP001151699"/>
    </source>
</evidence>
<proteinExistence type="predicted"/>
<feature type="transmembrane region" description="Helical" evidence="1">
    <location>
        <begin position="218"/>
        <end position="238"/>
    </location>
</feature>
<dbReference type="SUPFAM" id="SSF53474">
    <property type="entry name" value="alpha/beta-Hydrolases"/>
    <property type="match status" value="1"/>
</dbReference>
<keyword evidence="1" id="KW-1133">Transmembrane helix</keyword>
<keyword evidence="3" id="KW-1185">Reference proteome</keyword>
<dbReference type="PANTHER" id="PTHR37471:SF1">
    <property type="entry name" value="AB HYDROLASE-1 DOMAIN-CONTAINING PROTEIN"/>
    <property type="match status" value="1"/>
</dbReference>
<gene>
    <name evidence="2" type="ORF">Bhyg_05797</name>
</gene>
<name>A0A9Q0MZN7_9DIPT</name>
<feature type="transmembrane region" description="Helical" evidence="1">
    <location>
        <begin position="269"/>
        <end position="288"/>
    </location>
</feature>
<dbReference type="PANTHER" id="PTHR37471">
    <property type="entry name" value="UNNAMED PRODUCT"/>
    <property type="match status" value="1"/>
</dbReference>
<sequence length="487" mass="56898">MVLRLLGTLIEPTDRYSTKSHRISAIVLTTIIKIVVSSFMPASFVTFCYLAYNYHLFYMPPTTPGTSQQWLLLTATIWSLLEIGFYLYCLNVKRRFSHTSSTLELTWEKRVFYVQRVLDHNPTVFKSLAKWFHKRDELNVEDDIYLEHFEDWLSWAFFNKMKSNLTNNEMHELHAIMDMCLKRDPSVAAMRNENGRSRKPLEFMRLNLDPIAFQHKPLIAYLVISLMQLYGLIFLYFIGFTHYNCQPRSTLSYWIYNGNKSNGTKPPVFLVYGIGIGVTMYLKVINAIKNKDPDRTIVVLDLPHISLKLVHQIPSLTQTLEAIDNIFKKHDLTACSWLGHSYGSIVTAWVIKSRPAYVHKVNLVDPACFALWEPDLIRNFLYNSNPIGPIHHLAQYFVAKDLLVASTLFRHFWWLHNILFPDDLACESYVYFSQYDWIIDSFAIKNYLDRFCSRNSWNRLKTVMMDNVAHGGFISSDEKIQIVLEHV</sequence>